<organism evidence="3 4">
    <name type="scientific">Ambrosiozyma monospora</name>
    <name type="common">Yeast</name>
    <name type="synonym">Endomycopsis monosporus</name>
    <dbReference type="NCBI Taxonomy" id="43982"/>
    <lineage>
        <taxon>Eukaryota</taxon>
        <taxon>Fungi</taxon>
        <taxon>Dikarya</taxon>
        <taxon>Ascomycota</taxon>
        <taxon>Saccharomycotina</taxon>
        <taxon>Pichiomycetes</taxon>
        <taxon>Pichiales</taxon>
        <taxon>Pichiaceae</taxon>
        <taxon>Ambrosiozyma</taxon>
    </lineage>
</organism>
<comment type="caution">
    <text evidence="3">The sequence shown here is derived from an EMBL/GenBank/DDBJ whole genome shotgun (WGS) entry which is preliminary data.</text>
</comment>
<evidence type="ECO:0000313" key="3">
    <source>
        <dbReference type="EMBL" id="GMG50218.1"/>
    </source>
</evidence>
<dbReference type="EMBL" id="BSXU01005066">
    <property type="protein sequence ID" value="GMG50218.1"/>
    <property type="molecule type" value="Genomic_DNA"/>
</dbReference>
<keyword evidence="4" id="KW-1185">Reference proteome</keyword>
<dbReference type="AlphaFoldDB" id="A0A9W6YZI0"/>
<gene>
    <name evidence="3" type="ORF">Amon01_000717500</name>
</gene>
<name>A0A9W6YZI0_AMBMO</name>
<feature type="region of interest" description="Disordered" evidence="2">
    <location>
        <begin position="342"/>
        <end position="373"/>
    </location>
</feature>
<dbReference type="PANTHER" id="PTHR10182:SF3">
    <property type="entry name" value="PROTEIN MO25"/>
    <property type="match status" value="1"/>
</dbReference>
<comment type="similarity">
    <text evidence="1">Belongs to the Mo25 family.</text>
</comment>
<dbReference type="OrthoDB" id="609103at2759"/>
<dbReference type="InterPro" id="IPR016024">
    <property type="entry name" value="ARM-type_fold"/>
</dbReference>
<evidence type="ECO:0000256" key="2">
    <source>
        <dbReference type="SAM" id="MobiDB-lite"/>
    </source>
</evidence>
<dbReference type="InterPro" id="IPR011989">
    <property type="entry name" value="ARM-like"/>
</dbReference>
<dbReference type="Proteomes" id="UP001165063">
    <property type="component" value="Unassembled WGS sequence"/>
</dbReference>
<dbReference type="GO" id="GO:0035556">
    <property type="term" value="P:intracellular signal transduction"/>
    <property type="evidence" value="ECO:0007669"/>
    <property type="project" value="TreeGrafter"/>
</dbReference>
<evidence type="ECO:0000256" key="1">
    <source>
        <dbReference type="ARBA" id="ARBA00011012"/>
    </source>
</evidence>
<dbReference type="Pfam" id="PF08569">
    <property type="entry name" value="Mo25"/>
    <property type="match status" value="1"/>
</dbReference>
<dbReference type="SUPFAM" id="SSF48371">
    <property type="entry name" value="ARM repeat"/>
    <property type="match status" value="1"/>
</dbReference>
<protein>
    <submittedName>
        <fullName evidence="3">Unnamed protein product</fullName>
    </submittedName>
</protein>
<dbReference type="InterPro" id="IPR013878">
    <property type="entry name" value="Mo25"/>
</dbReference>
<feature type="compositionally biased region" description="Low complexity" evidence="2">
    <location>
        <begin position="35"/>
        <end position="55"/>
    </location>
</feature>
<feature type="region of interest" description="Disordered" evidence="2">
    <location>
        <begin position="35"/>
        <end position="58"/>
    </location>
</feature>
<dbReference type="PANTHER" id="PTHR10182">
    <property type="entry name" value="CALCIUM-BINDING PROTEIN 39-RELATED"/>
    <property type="match status" value="1"/>
</dbReference>
<proteinExistence type="inferred from homology"/>
<evidence type="ECO:0000313" key="4">
    <source>
        <dbReference type="Proteomes" id="UP001165063"/>
    </source>
</evidence>
<accession>A0A9W6YZI0</accession>
<sequence>MNEQITKMDSSNDKKKAQDEVTRYLISVKAIVSGGPCDSSSNSSGSLNSSSISMNDHIHYPQPQPDQLAQLAQEVYATDSLVLLISNLSNIEFDSRKMVVLLFNSLLRRKIGNRSPTIDYLLKRSQILTMLMKGTANPEISIHTTGMLKEAIKYEQVAHFLLFDNVFWKCFDYCQSDSFEISTDAFSILIDLLTLHKEVAGKFFQENKLKFIDHVNRLITSNSYVTKREAIRLLAQLILCKSNYNLMTTYVSSPHNLKIIMILLGDKSKNIQLESFNVFKVFIANPRKTKPITDILIKNRDRLLSFLADFNTDRKHDELFMVEKNFVIEQIESLPKIVSMSPLPDNSQSPVSGAQNSYHASSGVSGSNKYSPN</sequence>
<dbReference type="Gene3D" id="1.25.10.10">
    <property type="entry name" value="Leucine-rich Repeat Variant"/>
    <property type="match status" value="1"/>
</dbReference>
<feature type="compositionally biased region" description="Polar residues" evidence="2">
    <location>
        <begin position="344"/>
        <end position="373"/>
    </location>
</feature>
<dbReference type="GO" id="GO:0043539">
    <property type="term" value="F:protein serine/threonine kinase activator activity"/>
    <property type="evidence" value="ECO:0007669"/>
    <property type="project" value="TreeGrafter"/>
</dbReference>
<reference evidence="3" key="1">
    <citation type="submission" date="2023-04" db="EMBL/GenBank/DDBJ databases">
        <title>Ambrosiozyma monospora NBRC 1965.</title>
        <authorList>
            <person name="Ichikawa N."/>
            <person name="Sato H."/>
            <person name="Tonouchi N."/>
        </authorList>
    </citation>
    <scope>NUCLEOTIDE SEQUENCE</scope>
    <source>
        <strain evidence="3">NBRC 1965</strain>
    </source>
</reference>